<dbReference type="EMBL" id="KZ302004">
    <property type="protein sequence ID" value="PFH50418.1"/>
    <property type="molecule type" value="Genomic_DNA"/>
</dbReference>
<name>A0A2A9NK23_9AGAR</name>
<dbReference type="OrthoDB" id="432970at2759"/>
<dbReference type="Proteomes" id="UP000242287">
    <property type="component" value="Unassembled WGS sequence"/>
</dbReference>
<proteinExistence type="predicted"/>
<evidence type="ECO:0000313" key="1">
    <source>
        <dbReference type="EMBL" id="PFH50418.1"/>
    </source>
</evidence>
<accession>A0A2A9NK23</accession>
<dbReference type="AlphaFoldDB" id="A0A2A9NK23"/>
<gene>
    <name evidence="1" type="ORF">AMATHDRAFT_3984</name>
</gene>
<protein>
    <submittedName>
        <fullName evidence="1">Uncharacterized protein</fullName>
    </submittedName>
</protein>
<reference evidence="1 2" key="1">
    <citation type="submission" date="2014-02" db="EMBL/GenBank/DDBJ databases">
        <title>Transposable element dynamics among asymbiotic and ectomycorrhizal Amanita fungi.</title>
        <authorList>
            <consortium name="DOE Joint Genome Institute"/>
            <person name="Hess J."/>
            <person name="Skrede I."/>
            <person name="Wolfe B."/>
            <person name="LaButti K."/>
            <person name="Ohm R.A."/>
            <person name="Grigoriev I.V."/>
            <person name="Pringle A."/>
        </authorList>
    </citation>
    <scope>NUCLEOTIDE SEQUENCE [LARGE SCALE GENOMIC DNA]</scope>
    <source>
        <strain evidence="1 2">SKay4041</strain>
    </source>
</reference>
<evidence type="ECO:0000313" key="2">
    <source>
        <dbReference type="Proteomes" id="UP000242287"/>
    </source>
</evidence>
<keyword evidence="2" id="KW-1185">Reference proteome</keyword>
<dbReference type="STRING" id="703135.A0A2A9NK23"/>
<sequence length="286" mass="32283">MDRRHVHITRDRPGNPGELQKLSSISMDPTSSAPDFLGAVQVKLDTTNSHVKEMTRRANIVQKEAQDALLNKAVVKVVQVSPRFMEVSFGCHKQHIAFPFPINSTSSKTRIARKSQYVEVSSPDVCFLVHLLTSDEKVDVQISSPSDDKFGISLQPFPIIRQGKTLHLWNVHYLNLDMLPMLDLAIEQELKLHFHLSYMFTDSEEQRNQAAVLEKMADDELEVMNRAKQSIKLLILHTAGSFGQSYRLFSLADPKRGPYAIIFVNGIRLDLPSHTVVLDVCILPLT</sequence>
<organism evidence="1 2">
    <name type="scientific">Amanita thiersii Skay4041</name>
    <dbReference type="NCBI Taxonomy" id="703135"/>
    <lineage>
        <taxon>Eukaryota</taxon>
        <taxon>Fungi</taxon>
        <taxon>Dikarya</taxon>
        <taxon>Basidiomycota</taxon>
        <taxon>Agaricomycotina</taxon>
        <taxon>Agaricomycetes</taxon>
        <taxon>Agaricomycetidae</taxon>
        <taxon>Agaricales</taxon>
        <taxon>Pluteineae</taxon>
        <taxon>Amanitaceae</taxon>
        <taxon>Amanita</taxon>
    </lineage>
</organism>